<organism evidence="1">
    <name type="scientific">freshwater metagenome</name>
    <dbReference type="NCBI Taxonomy" id="449393"/>
    <lineage>
        <taxon>unclassified sequences</taxon>
        <taxon>metagenomes</taxon>
        <taxon>ecological metagenomes</taxon>
    </lineage>
</organism>
<proteinExistence type="predicted"/>
<name>A0A6J7INS0_9ZZZZ</name>
<dbReference type="EMBL" id="CAFBND010000013">
    <property type="protein sequence ID" value="CAB4931894.1"/>
    <property type="molecule type" value="Genomic_DNA"/>
</dbReference>
<dbReference type="EMBL" id="CAFBPU010000016">
    <property type="protein sequence ID" value="CAB5031115.1"/>
    <property type="molecule type" value="Genomic_DNA"/>
</dbReference>
<protein>
    <submittedName>
        <fullName evidence="1">Unannotated protein</fullName>
    </submittedName>
</protein>
<reference evidence="1" key="1">
    <citation type="submission" date="2020-05" db="EMBL/GenBank/DDBJ databases">
        <authorList>
            <person name="Chiriac C."/>
            <person name="Salcher M."/>
            <person name="Ghai R."/>
            <person name="Kavagutti S V."/>
        </authorList>
    </citation>
    <scope>NUCLEOTIDE SEQUENCE</scope>
</reference>
<evidence type="ECO:0000313" key="2">
    <source>
        <dbReference type="EMBL" id="CAB5031115.1"/>
    </source>
</evidence>
<sequence length="139" mass="13703">MRREILAIAAVGSVFALTSAFATGISLTGGTTVAGSSSATVTVTSSTLCKDSFVIGYTLNNDAGTITAVTLHDSSGLISGACSGAKVDIKLNGTSRASGSADLPVTGDTTSDASFTLDTPFALTTALTSTVVEIGPAAY</sequence>
<gene>
    <name evidence="1" type="ORF">UFOPK3752_00483</name>
    <name evidence="2" type="ORF">UFOPK4150_00979</name>
</gene>
<evidence type="ECO:0000313" key="1">
    <source>
        <dbReference type="EMBL" id="CAB4931894.1"/>
    </source>
</evidence>
<accession>A0A6J7INS0</accession>
<dbReference type="AlphaFoldDB" id="A0A6J7INS0"/>